<evidence type="ECO:0000313" key="7">
    <source>
        <dbReference type="EMBL" id="MCH5598267.1"/>
    </source>
</evidence>
<name>A0ABS9SIR2_9BACT</name>
<dbReference type="InterPro" id="IPR036259">
    <property type="entry name" value="MFS_trans_sf"/>
</dbReference>
<feature type="transmembrane region" description="Helical" evidence="5">
    <location>
        <begin position="139"/>
        <end position="159"/>
    </location>
</feature>
<comment type="caution">
    <text evidence="7">The sequence shown here is derived from an EMBL/GenBank/DDBJ whole genome shotgun (WGS) entry which is preliminary data.</text>
</comment>
<evidence type="ECO:0000259" key="6">
    <source>
        <dbReference type="PROSITE" id="PS50850"/>
    </source>
</evidence>
<keyword evidence="4 5" id="KW-0472">Membrane</keyword>
<proteinExistence type="predicted"/>
<dbReference type="InterPro" id="IPR051337">
    <property type="entry name" value="OPA_Antiporter"/>
</dbReference>
<feature type="transmembrane region" description="Helical" evidence="5">
    <location>
        <begin position="384"/>
        <end position="407"/>
    </location>
</feature>
<evidence type="ECO:0000256" key="1">
    <source>
        <dbReference type="ARBA" id="ARBA00004127"/>
    </source>
</evidence>
<dbReference type="Gene3D" id="1.20.1250.20">
    <property type="entry name" value="MFS general substrate transporter like domains"/>
    <property type="match status" value="2"/>
</dbReference>
<protein>
    <submittedName>
        <fullName evidence="7">MFS transporter</fullName>
    </submittedName>
</protein>
<dbReference type="PROSITE" id="PS50850">
    <property type="entry name" value="MFS"/>
    <property type="match status" value="1"/>
</dbReference>
<dbReference type="PANTHER" id="PTHR43826:SF3">
    <property type="entry name" value="GLUCOSE-6-PHOSPHATE EXCHANGER SLC37A4"/>
    <property type="match status" value="1"/>
</dbReference>
<dbReference type="InterPro" id="IPR020846">
    <property type="entry name" value="MFS_dom"/>
</dbReference>
<feature type="transmembrane region" description="Helical" evidence="5">
    <location>
        <begin position="356"/>
        <end position="378"/>
    </location>
</feature>
<feature type="transmembrane region" description="Helical" evidence="5">
    <location>
        <begin position="49"/>
        <end position="68"/>
    </location>
</feature>
<feature type="transmembrane region" description="Helical" evidence="5">
    <location>
        <begin position="171"/>
        <end position="189"/>
    </location>
</feature>
<dbReference type="PANTHER" id="PTHR43826">
    <property type="entry name" value="GLUCOSE-6-PHOSPHATE EXCHANGER SLC37A4"/>
    <property type="match status" value="1"/>
</dbReference>
<evidence type="ECO:0000256" key="3">
    <source>
        <dbReference type="ARBA" id="ARBA00022989"/>
    </source>
</evidence>
<gene>
    <name evidence="7" type="ORF">MKP09_10275</name>
</gene>
<keyword evidence="2 5" id="KW-0812">Transmembrane</keyword>
<evidence type="ECO:0000313" key="8">
    <source>
        <dbReference type="Proteomes" id="UP001202248"/>
    </source>
</evidence>
<keyword evidence="3 5" id="KW-1133">Transmembrane helix</keyword>
<dbReference type="Proteomes" id="UP001202248">
    <property type="component" value="Unassembled WGS sequence"/>
</dbReference>
<dbReference type="PIRSF" id="PIRSF002808">
    <property type="entry name" value="Hexose_phosphate_transp"/>
    <property type="match status" value="1"/>
</dbReference>
<keyword evidence="8" id="KW-1185">Reference proteome</keyword>
<sequence>MNNRPSFRRQQWQMLLGTMFCYLFFYTGRHNFGWAVNGMSADLGISYTAIGWISSSMLIGYAVGQLINGNLSDKYSPRKMTLIGGLLSVAANLAISFSHTYTMVLILWTLNGYFQSLAWPPGSRLISNWWGKSERGKAFGLYTAAAGASSVLTFLLSILLVQQGSSWQSLFRLPVLFLLVAVIAFYFIVRDKPSDKGFEDLHQMPLKTSSADWKERYMVVFKNWKFMIASLAMGFESMARYGLIYWVPAHYLGNSWENDPHNLWATILMPLGMVVGALLFGAIADKMLNHNQPAAIRLGMLISAVIAFLIFLVPIQNSIISGALMFFAGFFVYGPQSNFWPMSPDLLGEQYVGTGVGIMNMSAYVFAAIGEPFFGYIIDRTGNTANVFIVIMVICLMCAAVISTVNYKRKKILLIK</sequence>
<evidence type="ECO:0000256" key="5">
    <source>
        <dbReference type="SAM" id="Phobius"/>
    </source>
</evidence>
<feature type="transmembrane region" description="Helical" evidence="5">
    <location>
        <begin position="80"/>
        <end position="97"/>
    </location>
</feature>
<dbReference type="Pfam" id="PF07690">
    <property type="entry name" value="MFS_1"/>
    <property type="match status" value="1"/>
</dbReference>
<dbReference type="RefSeq" id="WP_240827952.1">
    <property type="nucleotide sequence ID" value="NZ_JAKWBL010000001.1"/>
</dbReference>
<comment type="subcellular location">
    <subcellularLocation>
        <location evidence="1">Endomembrane system</location>
        <topology evidence="1">Multi-pass membrane protein</topology>
    </subcellularLocation>
</comment>
<dbReference type="SUPFAM" id="SSF103473">
    <property type="entry name" value="MFS general substrate transporter"/>
    <property type="match status" value="1"/>
</dbReference>
<dbReference type="InterPro" id="IPR000849">
    <property type="entry name" value="Sugar_P_transporter"/>
</dbReference>
<feature type="transmembrane region" description="Helical" evidence="5">
    <location>
        <begin position="12"/>
        <end position="29"/>
    </location>
</feature>
<organism evidence="7 8">
    <name type="scientific">Niabella ginsengisoli</name>
    <dbReference type="NCBI Taxonomy" id="522298"/>
    <lineage>
        <taxon>Bacteria</taxon>
        <taxon>Pseudomonadati</taxon>
        <taxon>Bacteroidota</taxon>
        <taxon>Chitinophagia</taxon>
        <taxon>Chitinophagales</taxon>
        <taxon>Chitinophagaceae</taxon>
        <taxon>Niabella</taxon>
    </lineage>
</organism>
<feature type="domain" description="Major facilitator superfamily (MFS) profile" evidence="6">
    <location>
        <begin position="14"/>
        <end position="410"/>
    </location>
</feature>
<feature type="transmembrane region" description="Helical" evidence="5">
    <location>
        <begin position="224"/>
        <end position="243"/>
    </location>
</feature>
<evidence type="ECO:0000256" key="4">
    <source>
        <dbReference type="ARBA" id="ARBA00023136"/>
    </source>
</evidence>
<reference evidence="7 8" key="1">
    <citation type="submission" date="2022-02" db="EMBL/GenBank/DDBJ databases">
        <authorList>
            <person name="Min J."/>
        </authorList>
    </citation>
    <scope>NUCLEOTIDE SEQUENCE [LARGE SCALE GENOMIC DNA]</scope>
    <source>
        <strain evidence="7 8">GR10-1</strain>
    </source>
</reference>
<feature type="transmembrane region" description="Helical" evidence="5">
    <location>
        <begin position="263"/>
        <end position="283"/>
    </location>
</feature>
<feature type="transmembrane region" description="Helical" evidence="5">
    <location>
        <begin position="319"/>
        <end position="335"/>
    </location>
</feature>
<dbReference type="EMBL" id="JAKWBL010000001">
    <property type="protein sequence ID" value="MCH5598267.1"/>
    <property type="molecule type" value="Genomic_DNA"/>
</dbReference>
<feature type="transmembrane region" description="Helical" evidence="5">
    <location>
        <begin position="295"/>
        <end position="313"/>
    </location>
</feature>
<evidence type="ECO:0000256" key="2">
    <source>
        <dbReference type="ARBA" id="ARBA00022692"/>
    </source>
</evidence>
<dbReference type="InterPro" id="IPR011701">
    <property type="entry name" value="MFS"/>
</dbReference>
<accession>A0ABS9SIR2</accession>